<dbReference type="InterPro" id="IPR009057">
    <property type="entry name" value="Homeodomain-like_sf"/>
</dbReference>
<organism evidence="2 3">
    <name type="scientific">Paramaledivibacter caminithermalis (strain DSM 15212 / CIP 107654 / DViRD3)</name>
    <name type="common">Clostridium caminithermale</name>
    <dbReference type="NCBI Taxonomy" id="1121301"/>
    <lineage>
        <taxon>Bacteria</taxon>
        <taxon>Bacillati</taxon>
        <taxon>Bacillota</taxon>
        <taxon>Clostridia</taxon>
        <taxon>Peptostreptococcales</taxon>
        <taxon>Caminicellaceae</taxon>
        <taxon>Paramaledivibacter</taxon>
    </lineage>
</organism>
<dbReference type="SUPFAM" id="SSF46689">
    <property type="entry name" value="Homeodomain-like"/>
    <property type="match status" value="1"/>
</dbReference>
<dbReference type="EMBL" id="FRAG01000057">
    <property type="protein sequence ID" value="SHK41249.1"/>
    <property type="molecule type" value="Genomic_DNA"/>
</dbReference>
<sequence>MGRPKIQIDKLHGYTIEELIELRNTADSKFAIRVLTTVIMRYRGFSNEQINEVTGLCSATIISHVKRWNRLGIKAIVDSRGGNRDPKLSPDIVDDLIYVVLNKKPVDFEFIGHTWTCGLLSLYIKQYYGIDVSVSTIWTILKKNNLSYKRAETKPTKANKAERCLSSKLS</sequence>
<reference evidence="2 3" key="1">
    <citation type="submission" date="2016-11" db="EMBL/GenBank/DDBJ databases">
        <authorList>
            <person name="Jaros S."/>
            <person name="Januszkiewicz K."/>
            <person name="Wedrychowicz H."/>
        </authorList>
    </citation>
    <scope>NUCLEOTIDE SEQUENCE [LARGE SCALE GENOMIC DNA]</scope>
    <source>
        <strain evidence="2 3">DSM 15212</strain>
    </source>
</reference>
<feature type="domain" description="Winged helix-turn helix" evidence="1">
    <location>
        <begin position="114"/>
        <end position="162"/>
    </location>
</feature>
<evidence type="ECO:0000259" key="1">
    <source>
        <dbReference type="Pfam" id="PF13592"/>
    </source>
</evidence>
<keyword evidence="3" id="KW-1185">Reference proteome</keyword>
<dbReference type="RefSeq" id="WP_073152402.1">
    <property type="nucleotide sequence ID" value="NZ_FRAG01000057.1"/>
</dbReference>
<name>A0A1M6S969_PARC5</name>
<proteinExistence type="predicted"/>
<gene>
    <name evidence="2" type="ORF">SAMN02745912_03225</name>
</gene>
<protein>
    <submittedName>
        <fullName evidence="2">Transposase</fullName>
    </submittedName>
</protein>
<dbReference type="Pfam" id="PF13592">
    <property type="entry name" value="HTH_33"/>
    <property type="match status" value="1"/>
</dbReference>
<dbReference type="InterPro" id="IPR025959">
    <property type="entry name" value="Winged_HTH_dom"/>
</dbReference>
<evidence type="ECO:0000313" key="3">
    <source>
        <dbReference type="Proteomes" id="UP000184465"/>
    </source>
</evidence>
<dbReference type="Proteomes" id="UP000184465">
    <property type="component" value="Unassembled WGS sequence"/>
</dbReference>
<dbReference type="OrthoDB" id="1902548at2"/>
<accession>A0A1M6S969</accession>
<dbReference type="AlphaFoldDB" id="A0A1M6S969"/>
<evidence type="ECO:0000313" key="2">
    <source>
        <dbReference type="EMBL" id="SHK41249.1"/>
    </source>
</evidence>